<accession>A0A173RPL3</accession>
<evidence type="ECO:0008006" key="3">
    <source>
        <dbReference type="Google" id="ProtNLM"/>
    </source>
</evidence>
<dbReference type="AlphaFoldDB" id="A0A173RPL3"/>
<sequence>MEELKITKRTEPVMFTIRVDKSIVDFYDDLAQKTNRSRNELIGLALEYAKDKIKIEP</sequence>
<proteinExistence type="predicted"/>
<evidence type="ECO:0000313" key="2">
    <source>
        <dbReference type="Proteomes" id="UP000095649"/>
    </source>
</evidence>
<evidence type="ECO:0000313" key="1">
    <source>
        <dbReference type="EMBL" id="CUM79923.1"/>
    </source>
</evidence>
<protein>
    <recommendedName>
        <fullName evidence="3">CopG family transcriptional regulator</fullName>
    </recommendedName>
</protein>
<gene>
    <name evidence="1" type="ORF">ERS852582_00598</name>
</gene>
<dbReference type="EMBL" id="CYXN01000002">
    <property type="protein sequence ID" value="CUM79923.1"/>
    <property type="molecule type" value="Genomic_DNA"/>
</dbReference>
<dbReference type="RefSeq" id="WP_242852898.1">
    <property type="nucleotide sequence ID" value="NZ_CP157369.1"/>
</dbReference>
<name>A0A173RPL3_9FIRM</name>
<reference evidence="1 2" key="1">
    <citation type="submission" date="2015-09" db="EMBL/GenBank/DDBJ databases">
        <authorList>
            <consortium name="Pathogen Informatics"/>
        </authorList>
    </citation>
    <scope>NUCLEOTIDE SEQUENCE [LARGE SCALE GENOMIC DNA]</scope>
    <source>
        <strain evidence="1 2">2789STDY5834970</strain>
    </source>
</reference>
<dbReference type="Proteomes" id="UP000095649">
    <property type="component" value="Unassembled WGS sequence"/>
</dbReference>
<organism evidence="1 2">
    <name type="scientific">Faecalibacterium prausnitzii</name>
    <dbReference type="NCBI Taxonomy" id="853"/>
    <lineage>
        <taxon>Bacteria</taxon>
        <taxon>Bacillati</taxon>
        <taxon>Bacillota</taxon>
        <taxon>Clostridia</taxon>
        <taxon>Eubacteriales</taxon>
        <taxon>Oscillospiraceae</taxon>
        <taxon>Faecalibacterium</taxon>
    </lineage>
</organism>